<reference evidence="2 3" key="1">
    <citation type="submission" date="2013-06" db="EMBL/GenBank/DDBJ databases">
        <authorList>
            <person name="Weinstock G."/>
            <person name="Sodergren E."/>
            <person name="Lobos E.A."/>
            <person name="Fulton L."/>
            <person name="Fulton R."/>
            <person name="Courtney L."/>
            <person name="Fronick C."/>
            <person name="O'Laughlin M."/>
            <person name="Godfrey J."/>
            <person name="Wilson R.M."/>
            <person name="Miner T."/>
            <person name="Farmer C."/>
            <person name="Delehaunty K."/>
            <person name="Cordes M."/>
            <person name="Minx P."/>
            <person name="Tomlinson C."/>
            <person name="Chen J."/>
            <person name="Wollam A."/>
            <person name="Pepin K.H."/>
            <person name="Bhonagiri V."/>
            <person name="Zhang X."/>
            <person name="Warren W."/>
            <person name="Mitreva M."/>
            <person name="Mardis E.R."/>
            <person name="Wilson R.K."/>
        </authorList>
    </citation>
    <scope>NUCLEOTIDE SEQUENCE [LARGE SCALE GENOMIC DNA]</scope>
    <source>
        <strain evidence="2 3">JCP8108</strain>
    </source>
</reference>
<dbReference type="PANTHER" id="PTHR39420">
    <property type="match status" value="1"/>
</dbReference>
<keyword evidence="2" id="KW-0378">Hydrolase</keyword>
<dbReference type="GO" id="GO:0016787">
    <property type="term" value="F:hydrolase activity"/>
    <property type="evidence" value="ECO:0007669"/>
    <property type="project" value="UniProtKB-KW"/>
</dbReference>
<evidence type="ECO:0000313" key="2">
    <source>
        <dbReference type="EMBL" id="EPI49237.1"/>
    </source>
</evidence>
<feature type="compositionally biased region" description="Low complexity" evidence="1">
    <location>
        <begin position="452"/>
        <end position="464"/>
    </location>
</feature>
<dbReference type="SUPFAM" id="SSF55486">
    <property type="entry name" value="Metalloproteases ('zincins'), catalytic domain"/>
    <property type="match status" value="1"/>
</dbReference>
<dbReference type="Proteomes" id="UP000014521">
    <property type="component" value="Unassembled WGS sequence"/>
</dbReference>
<proteinExistence type="predicted"/>
<feature type="compositionally biased region" description="Polar residues" evidence="1">
    <location>
        <begin position="483"/>
        <end position="496"/>
    </location>
</feature>
<sequence>MSEEEIHQWLVDCFGSEQGERAWHNFENLPFDIREHIKERCGIGGLPTPGEVHAMMQAFSTGGLNNPLEMRVTLEDGPINKKLAQSIAIQRSTSDGGTVNAEVADCARRALSQANLWLDTSCNLNPAPGTPDILSRSDWIEGTIDSWVKFANPVAKSVGEAFTSVISAKFGDSQDTEVDGIYDGIMPIPMPDEVKQPDQFMRLLGNTSFAMQLGYAAGALSHEVHGSFDQGIALLNNPAGGLIPYNCIDYAKTWGLDVTEVMNYLALRELAHARLFASVPWLMPRFEALIIKYADGISIDLDAVEDQLRDIQEMDPEAVSGAVDISKVADTETEGQKQALRGLETLLALTEGWVDCVIWRAGMAHIPHIDQLREMMRRERAAGGPSEITFESLIGLRLRPRRMREAAALWDSITSEKGIEERDSMWNHPDLLPDLPESQDEESASDKKTNTTDENSTDNNNNNKQIDSADSTNKDDASKSYEADSTNNEESSASKIKNNESEHENSYENKKNDNVEANAEINAESNSESETETNKKSKESSINMPNLEDFKNSEDLEKKLKDVNWDDELSKLLASDDTSDDASDDANNNADEDSDNGETDSDSNPDSDINK</sequence>
<dbReference type="Pfam" id="PF10103">
    <property type="entry name" value="Zincin_2"/>
    <property type="match status" value="1"/>
</dbReference>
<dbReference type="NCBIfam" id="TIGR03624">
    <property type="entry name" value="putative hydrolase"/>
    <property type="match status" value="1"/>
</dbReference>
<dbReference type="RefSeq" id="WP_016828810.1">
    <property type="nucleotide sequence ID" value="NZ_KE347323.1"/>
</dbReference>
<protein>
    <submittedName>
        <fullName evidence="2">Putative hydrolase</fullName>
    </submittedName>
</protein>
<comment type="caution">
    <text evidence="2">The sequence shown here is derived from an EMBL/GenBank/DDBJ whole genome shotgun (WGS) entry which is preliminary data.</text>
</comment>
<dbReference type="EMBL" id="ATJJ01000007">
    <property type="protein sequence ID" value="EPI49237.1"/>
    <property type="molecule type" value="Genomic_DNA"/>
</dbReference>
<dbReference type="InterPro" id="IPR018766">
    <property type="entry name" value="Zinicin_2"/>
</dbReference>
<dbReference type="PANTHER" id="PTHR39420:SF2">
    <property type="entry name" value="HYDROLASE"/>
    <property type="match status" value="1"/>
</dbReference>
<dbReference type="Gene3D" id="1.20.150.30">
    <property type="entry name" value="Zincin-like metallopeptidase, N-terminal domain"/>
    <property type="match status" value="1"/>
</dbReference>
<dbReference type="InterPro" id="IPR042271">
    <property type="entry name" value="Zinicin_2_N"/>
</dbReference>
<feature type="region of interest" description="Disordered" evidence="1">
    <location>
        <begin position="574"/>
        <end position="611"/>
    </location>
</feature>
<feature type="compositionally biased region" description="Acidic residues" evidence="1">
    <location>
        <begin position="577"/>
        <end position="605"/>
    </location>
</feature>
<evidence type="ECO:0000256" key="1">
    <source>
        <dbReference type="SAM" id="MobiDB-lite"/>
    </source>
</evidence>
<gene>
    <name evidence="2" type="ORF">HMPREF1581_00226</name>
</gene>
<dbReference type="PATRIC" id="fig|1261066.4.peg.217"/>
<evidence type="ECO:0000313" key="3">
    <source>
        <dbReference type="Proteomes" id="UP000014521"/>
    </source>
</evidence>
<dbReference type="HOGENOM" id="CLU_031872_0_0_11"/>
<accession>S4I4T8</accession>
<feature type="compositionally biased region" description="Basic and acidic residues" evidence="1">
    <location>
        <begin position="497"/>
        <end position="514"/>
    </location>
</feature>
<feature type="compositionally biased region" description="Basic and acidic residues" evidence="1">
    <location>
        <begin position="472"/>
        <end position="482"/>
    </location>
</feature>
<feature type="region of interest" description="Disordered" evidence="1">
    <location>
        <begin position="421"/>
        <end position="553"/>
    </location>
</feature>
<dbReference type="AlphaFoldDB" id="S4I4T8"/>
<organism evidence="2 3">
    <name type="scientific">Gardnerella vaginalis JCP8108</name>
    <dbReference type="NCBI Taxonomy" id="1261066"/>
    <lineage>
        <taxon>Bacteria</taxon>
        <taxon>Bacillati</taxon>
        <taxon>Actinomycetota</taxon>
        <taxon>Actinomycetes</taxon>
        <taxon>Bifidobacteriales</taxon>
        <taxon>Bifidobacteriaceae</taxon>
        <taxon>Gardnerella</taxon>
    </lineage>
</organism>
<feature type="compositionally biased region" description="Low complexity" evidence="1">
    <location>
        <begin position="516"/>
        <end position="528"/>
    </location>
</feature>
<name>S4I4T8_GARVA</name>